<comment type="similarity">
    <text evidence="2">Belongs to the ATP-dependent AMP-binding enzyme family.</text>
</comment>
<sequence length="854" mass="93031">MRKTTQQLPDVALHNLYGPTEAAVDVTAWACPRDLEGDRMSIGAPVANTRMYVLDAQGQPVPVGVAGELYIGGVQVARGYLNRPELTAEKFMADPFADDADAMMYRTGDVGCWLADGTIDYQGRNDDQVKIRGFRVELGEISSALQDCRGVQEAVVIARGTGAAKQLVGYYTSDEAVGAEAVKAELSARLPEYMVPSAYVALESLPLTPNGKVNRKALPEPDDSALIRHAYEAPQGETELKLAAIWQQLLGVAQVSRHDHFFELGGHSLLAIRLVSEVQKQGFRLDLATLFTAPVLSSLASVITASSAASLAADPVIPFRTTGSQTPLFIVPEFSGELLYGPALTAVIDADIPVYGLSAPDRMQPSLKTYQHMATRYVQMIRRTQPEGPYRLLGWSTGGVVAYEIAAQLLGLDQTVEFLGMLDSWKPGLIQRPALSGQAMMRELSRGMVNYLMQQSGQTVDLPQSGDWQDDYRIAKATGCLPASWSETYFHNMLIHQKDFLNAEYHALPLPVEIDLFAAQDNPSALGELYLGWDQVLDTAQIHVESVPGEHFELVTGACLPHVGQAISAAVARRRKAASSGLLSGQQTGQPYEPVVTLQAGVPGQPVCICIPGAGDNVLSFVDLVQSMPKTQTMLALQPRGLWGNGVPHASVEAAAAFYLQALTPRLQQREIHVLGHSFGGWVAMALVKQMEDKGIQVASLTMADSRAPVTPRQEEYTNLETMMWLIRLFEMRGKSLGLTEAMLAPMAPEARLQRLHLALTESGLMHARTTLKEVTAIYRSFSANVRTRYLPETLPKTPARLLLAHDVPDTRQPEWQSFMPSVQIFHSPGNHVTLLKSPDVTLLAEIILGQAAI</sequence>
<comment type="cofactor">
    <cofactor evidence="1">
        <name>pantetheine 4'-phosphate</name>
        <dbReference type="ChEBI" id="CHEBI:47942"/>
    </cofactor>
</comment>
<keyword evidence="4" id="KW-0597">Phosphoprotein</keyword>
<feature type="domain" description="Carrier" evidence="5">
    <location>
        <begin position="233"/>
        <end position="307"/>
    </location>
</feature>
<dbReference type="Gene3D" id="1.10.1200.10">
    <property type="entry name" value="ACP-like"/>
    <property type="match status" value="1"/>
</dbReference>
<accession>A0A1M6BKH2</accession>
<dbReference type="Proteomes" id="UP000184608">
    <property type="component" value="Unassembled WGS sequence"/>
</dbReference>
<dbReference type="STRING" id="1216006.VA7868_03817"/>
<dbReference type="SUPFAM" id="SSF53474">
    <property type="entry name" value="alpha/beta-Hydrolases"/>
    <property type="match status" value="2"/>
</dbReference>
<dbReference type="PROSITE" id="PS50075">
    <property type="entry name" value="CARRIER"/>
    <property type="match status" value="1"/>
</dbReference>
<evidence type="ECO:0000256" key="4">
    <source>
        <dbReference type="ARBA" id="ARBA00022553"/>
    </source>
</evidence>
<dbReference type="Gene3D" id="3.40.50.12780">
    <property type="entry name" value="N-terminal domain of ligase-like"/>
    <property type="match status" value="1"/>
</dbReference>
<dbReference type="FunFam" id="1.10.1200.10:FF:000005">
    <property type="entry name" value="Nonribosomal peptide synthetase 1"/>
    <property type="match status" value="1"/>
</dbReference>
<dbReference type="InterPro" id="IPR020802">
    <property type="entry name" value="TesA-like"/>
</dbReference>
<evidence type="ECO:0000313" key="6">
    <source>
        <dbReference type="EMBL" id="SHI49078.1"/>
    </source>
</evidence>
<dbReference type="SUPFAM" id="SSF56801">
    <property type="entry name" value="Acetyl-CoA synthetase-like"/>
    <property type="match status" value="1"/>
</dbReference>
<dbReference type="Pfam" id="PF00550">
    <property type="entry name" value="PP-binding"/>
    <property type="match status" value="1"/>
</dbReference>
<gene>
    <name evidence="6" type="primary">cmdD</name>
    <name evidence="6" type="ORF">VA7868_03817</name>
</gene>
<name>A0A1M6BKH2_9VIBR</name>
<evidence type="ECO:0000313" key="7">
    <source>
        <dbReference type="Proteomes" id="UP000184608"/>
    </source>
</evidence>
<dbReference type="InterPro" id="IPR000873">
    <property type="entry name" value="AMP-dep_synth/lig_dom"/>
</dbReference>
<evidence type="ECO:0000259" key="5">
    <source>
        <dbReference type="PROSITE" id="PS50075"/>
    </source>
</evidence>
<dbReference type="AlphaFoldDB" id="A0A1M6BKH2"/>
<dbReference type="EMBL" id="FQXZ01000042">
    <property type="protein sequence ID" value="SHI49078.1"/>
    <property type="molecule type" value="Genomic_DNA"/>
</dbReference>
<dbReference type="PROSITE" id="PS00012">
    <property type="entry name" value="PHOSPHOPANTETHEINE"/>
    <property type="match status" value="1"/>
</dbReference>
<dbReference type="SUPFAM" id="SSF47336">
    <property type="entry name" value="ACP-like"/>
    <property type="match status" value="1"/>
</dbReference>
<keyword evidence="7" id="KW-1185">Reference proteome</keyword>
<dbReference type="FunFam" id="2.30.38.10:FF:000001">
    <property type="entry name" value="Non-ribosomal peptide synthetase PvdI"/>
    <property type="match status" value="1"/>
</dbReference>
<evidence type="ECO:0000256" key="1">
    <source>
        <dbReference type="ARBA" id="ARBA00001957"/>
    </source>
</evidence>
<protein>
    <submittedName>
        <fullName evidence="6">Chondramide synthase cmdD</fullName>
    </submittedName>
</protein>
<dbReference type="Pfam" id="PF00501">
    <property type="entry name" value="AMP-binding"/>
    <property type="match status" value="1"/>
</dbReference>
<dbReference type="SMART" id="SM00824">
    <property type="entry name" value="PKS_TE"/>
    <property type="match status" value="1"/>
</dbReference>
<dbReference type="InterPro" id="IPR042099">
    <property type="entry name" value="ANL_N_sf"/>
</dbReference>
<dbReference type="GO" id="GO:0009366">
    <property type="term" value="C:enterobactin synthetase complex"/>
    <property type="evidence" value="ECO:0007669"/>
    <property type="project" value="TreeGrafter"/>
</dbReference>
<dbReference type="GO" id="GO:0047527">
    <property type="term" value="F:2,3-dihydroxybenzoate-serine ligase activity"/>
    <property type="evidence" value="ECO:0007669"/>
    <property type="project" value="TreeGrafter"/>
</dbReference>
<dbReference type="InterPro" id="IPR006162">
    <property type="entry name" value="Ppantetheine_attach_site"/>
</dbReference>
<dbReference type="PANTHER" id="PTHR45527:SF1">
    <property type="entry name" value="FATTY ACID SYNTHASE"/>
    <property type="match status" value="1"/>
</dbReference>
<evidence type="ECO:0000256" key="2">
    <source>
        <dbReference type="ARBA" id="ARBA00006432"/>
    </source>
</evidence>
<dbReference type="GO" id="GO:0005829">
    <property type="term" value="C:cytosol"/>
    <property type="evidence" value="ECO:0007669"/>
    <property type="project" value="TreeGrafter"/>
</dbReference>
<evidence type="ECO:0000256" key="3">
    <source>
        <dbReference type="ARBA" id="ARBA00022450"/>
    </source>
</evidence>
<keyword evidence="3" id="KW-0596">Phosphopantetheine</keyword>
<dbReference type="Gene3D" id="3.40.50.1820">
    <property type="entry name" value="alpha/beta hydrolase"/>
    <property type="match status" value="2"/>
</dbReference>
<dbReference type="InterPro" id="IPR025110">
    <property type="entry name" value="AMP-bd_C"/>
</dbReference>
<dbReference type="InterPro" id="IPR045851">
    <property type="entry name" value="AMP-bd_C_sf"/>
</dbReference>
<proteinExistence type="inferred from homology"/>
<dbReference type="Gene3D" id="3.30.300.30">
    <property type="match status" value="1"/>
</dbReference>
<organism evidence="6 7">
    <name type="scientific">Vibrio aerogenes CECT 7868</name>
    <dbReference type="NCBI Taxonomy" id="1216006"/>
    <lineage>
        <taxon>Bacteria</taxon>
        <taxon>Pseudomonadati</taxon>
        <taxon>Pseudomonadota</taxon>
        <taxon>Gammaproteobacteria</taxon>
        <taxon>Vibrionales</taxon>
        <taxon>Vibrionaceae</taxon>
        <taxon>Vibrio</taxon>
    </lineage>
</organism>
<dbReference type="InterPro" id="IPR036736">
    <property type="entry name" value="ACP-like_sf"/>
</dbReference>
<dbReference type="Pfam" id="PF00975">
    <property type="entry name" value="Thioesterase"/>
    <property type="match status" value="2"/>
</dbReference>
<dbReference type="InterPro" id="IPR029058">
    <property type="entry name" value="AB_hydrolase_fold"/>
</dbReference>
<dbReference type="InterPro" id="IPR009081">
    <property type="entry name" value="PP-bd_ACP"/>
</dbReference>
<dbReference type="GO" id="GO:0031177">
    <property type="term" value="F:phosphopantetheine binding"/>
    <property type="evidence" value="ECO:0007669"/>
    <property type="project" value="TreeGrafter"/>
</dbReference>
<reference evidence="6 7" key="1">
    <citation type="submission" date="2016-11" db="EMBL/GenBank/DDBJ databases">
        <authorList>
            <person name="Jaros S."/>
            <person name="Januszkiewicz K."/>
            <person name="Wedrychowicz H."/>
        </authorList>
    </citation>
    <scope>NUCLEOTIDE SEQUENCE [LARGE SCALE GENOMIC DNA]</scope>
    <source>
        <strain evidence="6 7">CECT 7868</strain>
    </source>
</reference>
<dbReference type="PANTHER" id="PTHR45527">
    <property type="entry name" value="NONRIBOSOMAL PEPTIDE SYNTHETASE"/>
    <property type="match status" value="1"/>
</dbReference>
<dbReference type="GO" id="GO:0009239">
    <property type="term" value="P:enterobactin biosynthetic process"/>
    <property type="evidence" value="ECO:0007669"/>
    <property type="project" value="TreeGrafter"/>
</dbReference>
<dbReference type="InterPro" id="IPR001031">
    <property type="entry name" value="Thioesterase"/>
</dbReference>
<dbReference type="FunFam" id="3.30.300.30:FF:000010">
    <property type="entry name" value="Enterobactin synthetase component F"/>
    <property type="match status" value="1"/>
</dbReference>
<dbReference type="GO" id="GO:0043041">
    <property type="term" value="P:amino acid activation for nonribosomal peptide biosynthetic process"/>
    <property type="evidence" value="ECO:0007669"/>
    <property type="project" value="TreeGrafter"/>
</dbReference>
<dbReference type="Pfam" id="PF13193">
    <property type="entry name" value="AMP-binding_C"/>
    <property type="match status" value="1"/>
</dbReference>